<feature type="chain" id="PRO_5042261232" evidence="1">
    <location>
        <begin position="19"/>
        <end position="190"/>
    </location>
</feature>
<organism evidence="2 3">
    <name type="scientific">Mycena rosella</name>
    <name type="common">Pink bonnet</name>
    <name type="synonym">Agaricus rosellus</name>
    <dbReference type="NCBI Taxonomy" id="1033263"/>
    <lineage>
        <taxon>Eukaryota</taxon>
        <taxon>Fungi</taxon>
        <taxon>Dikarya</taxon>
        <taxon>Basidiomycota</taxon>
        <taxon>Agaricomycotina</taxon>
        <taxon>Agaricomycetes</taxon>
        <taxon>Agaricomycetidae</taxon>
        <taxon>Agaricales</taxon>
        <taxon>Marasmiineae</taxon>
        <taxon>Mycenaceae</taxon>
        <taxon>Mycena</taxon>
    </lineage>
</organism>
<evidence type="ECO:0000256" key="1">
    <source>
        <dbReference type="SAM" id="SignalP"/>
    </source>
</evidence>
<accession>A0AAD7D2N8</accession>
<gene>
    <name evidence="2" type="ORF">B0H17DRAFT_1080615</name>
</gene>
<keyword evidence="3" id="KW-1185">Reference proteome</keyword>
<evidence type="ECO:0000313" key="2">
    <source>
        <dbReference type="EMBL" id="KAJ7675520.1"/>
    </source>
</evidence>
<reference evidence="2" key="1">
    <citation type="submission" date="2023-03" db="EMBL/GenBank/DDBJ databases">
        <title>Massive genome expansion in bonnet fungi (Mycena s.s.) driven by repeated elements and novel gene families across ecological guilds.</title>
        <authorList>
            <consortium name="Lawrence Berkeley National Laboratory"/>
            <person name="Harder C.B."/>
            <person name="Miyauchi S."/>
            <person name="Viragh M."/>
            <person name="Kuo A."/>
            <person name="Thoen E."/>
            <person name="Andreopoulos B."/>
            <person name="Lu D."/>
            <person name="Skrede I."/>
            <person name="Drula E."/>
            <person name="Henrissat B."/>
            <person name="Morin E."/>
            <person name="Kohler A."/>
            <person name="Barry K."/>
            <person name="LaButti K."/>
            <person name="Morin E."/>
            <person name="Salamov A."/>
            <person name="Lipzen A."/>
            <person name="Mereny Z."/>
            <person name="Hegedus B."/>
            <person name="Baldrian P."/>
            <person name="Stursova M."/>
            <person name="Weitz H."/>
            <person name="Taylor A."/>
            <person name="Grigoriev I.V."/>
            <person name="Nagy L.G."/>
            <person name="Martin F."/>
            <person name="Kauserud H."/>
        </authorList>
    </citation>
    <scope>NUCLEOTIDE SEQUENCE</scope>
    <source>
        <strain evidence="2">CBHHK067</strain>
    </source>
</reference>
<protein>
    <submittedName>
        <fullName evidence="2">Uncharacterized protein</fullName>
    </submittedName>
</protein>
<keyword evidence="1" id="KW-0732">Signal</keyword>
<proteinExistence type="predicted"/>
<comment type="caution">
    <text evidence="2">The sequence shown here is derived from an EMBL/GenBank/DDBJ whole genome shotgun (WGS) entry which is preliminary data.</text>
</comment>
<dbReference type="AlphaFoldDB" id="A0AAD7D2N8"/>
<sequence length="190" mass="20677">MLRRVAILDCALGTGSLATLCCACARLEVRVPVRDLAPFTHALAPARALRTLVDATPRTGLAQAGVRHLFARIPSLTTVVSGGRVWTARCALLAFTPFLRRVRVRSIRLLCPVVPVLPSVVLLAPTSTTYTHSLMFCSVPQRRADLSIAAPPAARRGHPLVPAARMILLYLWALDLNRMVYLACTCILFV</sequence>
<name>A0AAD7D2N8_MYCRO</name>
<dbReference type="Proteomes" id="UP001221757">
    <property type="component" value="Unassembled WGS sequence"/>
</dbReference>
<feature type="signal peptide" evidence="1">
    <location>
        <begin position="1"/>
        <end position="18"/>
    </location>
</feature>
<dbReference type="EMBL" id="JARKIE010000147">
    <property type="protein sequence ID" value="KAJ7675520.1"/>
    <property type="molecule type" value="Genomic_DNA"/>
</dbReference>
<evidence type="ECO:0000313" key="3">
    <source>
        <dbReference type="Proteomes" id="UP001221757"/>
    </source>
</evidence>